<gene>
    <name evidence="1" type="ORF">SAMN05444008_101328</name>
</gene>
<proteinExistence type="predicted"/>
<evidence type="ECO:0000313" key="1">
    <source>
        <dbReference type="EMBL" id="SHE38947.1"/>
    </source>
</evidence>
<reference evidence="1 2" key="1">
    <citation type="submission" date="2016-11" db="EMBL/GenBank/DDBJ databases">
        <authorList>
            <person name="Jaros S."/>
            <person name="Januszkiewicz K."/>
            <person name="Wedrychowicz H."/>
        </authorList>
    </citation>
    <scope>NUCLEOTIDE SEQUENCE [LARGE SCALE GENOMIC DNA]</scope>
    <source>
        <strain evidence="1 2">DSM 26897</strain>
    </source>
</reference>
<evidence type="ECO:0008006" key="3">
    <source>
        <dbReference type="Google" id="ProtNLM"/>
    </source>
</evidence>
<dbReference type="OrthoDB" id="646668at2"/>
<dbReference type="Proteomes" id="UP000184368">
    <property type="component" value="Unassembled WGS sequence"/>
</dbReference>
<evidence type="ECO:0000313" key="2">
    <source>
        <dbReference type="Proteomes" id="UP000184368"/>
    </source>
</evidence>
<protein>
    <recommendedName>
        <fullName evidence="3">PKD domain-containing protein</fullName>
    </recommendedName>
</protein>
<dbReference type="STRING" id="1302690.BUE76_01215"/>
<organism evidence="1 2">
    <name type="scientific">Cnuella takakiae</name>
    <dbReference type="NCBI Taxonomy" id="1302690"/>
    <lineage>
        <taxon>Bacteria</taxon>
        <taxon>Pseudomonadati</taxon>
        <taxon>Bacteroidota</taxon>
        <taxon>Chitinophagia</taxon>
        <taxon>Chitinophagales</taxon>
        <taxon>Chitinophagaceae</taxon>
        <taxon>Cnuella</taxon>
    </lineage>
</organism>
<keyword evidence="2" id="KW-1185">Reference proteome</keyword>
<name>A0A1M4T3S1_9BACT</name>
<dbReference type="PROSITE" id="PS51257">
    <property type="entry name" value="PROKAR_LIPOPROTEIN"/>
    <property type="match status" value="1"/>
</dbReference>
<dbReference type="EMBL" id="FQUO01000001">
    <property type="protein sequence ID" value="SHE38947.1"/>
    <property type="molecule type" value="Genomic_DNA"/>
</dbReference>
<accession>A0A1M4T3S1</accession>
<dbReference type="RefSeq" id="WP_073039333.1">
    <property type="nucleotide sequence ID" value="NZ_FQUO01000001.1"/>
</dbReference>
<dbReference type="AlphaFoldDB" id="A0A1M4T3S1"/>
<sequence length="472" mass="52004">MKRYKHLAWTLFIGLFALLSCNKDYSLDGLMDASQLKFEVVQDKSIDPGGNTVILINNTPESTPIWDFGTGKSTRQRDTVRFAFKGEYTIKYTAMTSGGLVEAEPVTIQVTQDNLNYVNDPLWTLLTGGVGEEKTWLLDANAAGDQKFFTSPIYFAGQDVAYGSLSDDRQSVLWKQECTTPGGADCWTYAPNYISDTWAAEKRDYGTMTFSLKGGPFLTTDHKGVAGVNAESGTFFLDVATMTLTTSNATPLSVSYTPTDAASVLSWRILSLTENTMQLAVKNKTKPEFMVLNFISKEYSDNWVKPAPAERKPDEGFNPTFQPGELLNMLTGGANAGRFWALDANGNPIDWIAKGNGWTTGKASTADWGWNAGWDAVAANSWIRFEHTGLKYTRSQNGVITTGTFSIDEGKNEITLNNNLLIQNPASSLSPASNVIKVVKAFNADYRTKGIWFGTSYDAGKDEWLSFHYIIP</sequence>